<evidence type="ECO:0000313" key="2">
    <source>
        <dbReference type="EMBL" id="MFD2100429.1"/>
    </source>
</evidence>
<sequence>MKNIKILASLLLLGQFITFGQETVKTTVKYGIDNPELLDFFDFQNIAVERFDFESPKINGKYYRVYIKEFKNGKLTDTKTLFNATEADIFRISSSVFNFKIFTQISKDNLTIQLRKSTYASAKKDFKLTENSYEYATKDFFGAKMAIENPINGEFPLLAIITPTKHSDGSASYCEVVQSEITPEKLGEHFKIPHYFLITMEFK</sequence>
<feature type="signal peptide" evidence="1">
    <location>
        <begin position="1"/>
        <end position="20"/>
    </location>
</feature>
<keyword evidence="1" id="KW-0732">Signal</keyword>
<comment type="caution">
    <text evidence="2">The sequence shown here is derived from an EMBL/GenBank/DDBJ whole genome shotgun (WGS) entry which is preliminary data.</text>
</comment>
<gene>
    <name evidence="2" type="ORF">ACFSJE_11625</name>
</gene>
<dbReference type="RefSeq" id="WP_379831142.1">
    <property type="nucleotide sequence ID" value="NZ_JBHUHU010000003.1"/>
</dbReference>
<dbReference type="EMBL" id="JBHUHU010000003">
    <property type="protein sequence ID" value="MFD2100429.1"/>
    <property type="molecule type" value="Genomic_DNA"/>
</dbReference>
<reference evidence="3" key="1">
    <citation type="journal article" date="2019" name="Int. J. Syst. Evol. Microbiol.">
        <title>The Global Catalogue of Microorganisms (GCM) 10K type strain sequencing project: providing services to taxonomists for standard genome sequencing and annotation.</title>
        <authorList>
            <consortium name="The Broad Institute Genomics Platform"/>
            <consortium name="The Broad Institute Genome Sequencing Center for Infectious Disease"/>
            <person name="Wu L."/>
            <person name="Ma J."/>
        </authorList>
    </citation>
    <scope>NUCLEOTIDE SEQUENCE [LARGE SCALE GENOMIC DNA]</scope>
    <source>
        <strain evidence="3">JCM 3389</strain>
    </source>
</reference>
<feature type="chain" id="PRO_5045615633" description="DUF3857 domain-containing protein" evidence="1">
    <location>
        <begin position="21"/>
        <end position="203"/>
    </location>
</feature>
<evidence type="ECO:0000313" key="3">
    <source>
        <dbReference type="Proteomes" id="UP001597342"/>
    </source>
</evidence>
<organism evidence="2 3">
    <name type="scientific">Flagellimonas iocasae</name>
    <dbReference type="NCBI Taxonomy" id="2055905"/>
    <lineage>
        <taxon>Bacteria</taxon>
        <taxon>Pseudomonadati</taxon>
        <taxon>Bacteroidota</taxon>
        <taxon>Flavobacteriia</taxon>
        <taxon>Flavobacteriales</taxon>
        <taxon>Flavobacteriaceae</taxon>
        <taxon>Flagellimonas</taxon>
    </lineage>
</organism>
<evidence type="ECO:0008006" key="4">
    <source>
        <dbReference type="Google" id="ProtNLM"/>
    </source>
</evidence>
<accession>A0ABW4Y2Q3</accession>
<dbReference type="Proteomes" id="UP001597342">
    <property type="component" value="Unassembled WGS sequence"/>
</dbReference>
<proteinExistence type="predicted"/>
<name>A0ABW4Y2Q3_9FLAO</name>
<evidence type="ECO:0000256" key="1">
    <source>
        <dbReference type="SAM" id="SignalP"/>
    </source>
</evidence>
<keyword evidence="3" id="KW-1185">Reference proteome</keyword>
<protein>
    <recommendedName>
        <fullName evidence="4">DUF3857 domain-containing protein</fullName>
    </recommendedName>
</protein>